<evidence type="ECO:0000256" key="1">
    <source>
        <dbReference type="SAM" id="Phobius"/>
    </source>
</evidence>
<keyword evidence="1" id="KW-0472">Membrane</keyword>
<keyword evidence="3" id="KW-1185">Reference proteome</keyword>
<protein>
    <submittedName>
        <fullName evidence="2">Uncharacterized protein</fullName>
    </submittedName>
</protein>
<reference evidence="2" key="1">
    <citation type="journal article" date="2021" name="Mol. Plant Microbe Interact.">
        <title>Complete Genome Sequence of the Plant-Pathogenic Fungus Colletotrichum lupini.</title>
        <authorList>
            <person name="Baroncelli R."/>
            <person name="Pensec F."/>
            <person name="Da Lio D."/>
            <person name="Boufleur T."/>
            <person name="Vicente I."/>
            <person name="Sarrocco S."/>
            <person name="Picot A."/>
            <person name="Baraldi E."/>
            <person name="Sukno S."/>
            <person name="Thon M."/>
            <person name="Le Floch G."/>
        </authorList>
    </citation>
    <scope>NUCLEOTIDE SEQUENCE</scope>
    <source>
        <strain evidence="2">IMI 504893</strain>
    </source>
</reference>
<keyword evidence="1" id="KW-0812">Transmembrane</keyword>
<evidence type="ECO:0000313" key="3">
    <source>
        <dbReference type="Proteomes" id="UP000830671"/>
    </source>
</evidence>
<dbReference type="AlphaFoldDB" id="A0A9Q8SU45"/>
<dbReference type="KEGG" id="clup:CLUP02_09117"/>
<dbReference type="Proteomes" id="UP000830671">
    <property type="component" value="Chromosome 4"/>
</dbReference>
<dbReference type="RefSeq" id="XP_049145241.1">
    <property type="nucleotide sequence ID" value="XM_049288097.1"/>
</dbReference>
<feature type="transmembrane region" description="Helical" evidence="1">
    <location>
        <begin position="6"/>
        <end position="24"/>
    </location>
</feature>
<name>A0A9Q8SU45_9PEZI</name>
<gene>
    <name evidence="2" type="ORF">CLUP02_09117</name>
</gene>
<proteinExistence type="predicted"/>
<organism evidence="2 3">
    <name type="scientific">Colletotrichum lupini</name>
    <dbReference type="NCBI Taxonomy" id="145971"/>
    <lineage>
        <taxon>Eukaryota</taxon>
        <taxon>Fungi</taxon>
        <taxon>Dikarya</taxon>
        <taxon>Ascomycota</taxon>
        <taxon>Pezizomycotina</taxon>
        <taxon>Sordariomycetes</taxon>
        <taxon>Hypocreomycetidae</taxon>
        <taxon>Glomerellales</taxon>
        <taxon>Glomerellaceae</taxon>
        <taxon>Colletotrichum</taxon>
        <taxon>Colletotrichum acutatum species complex</taxon>
    </lineage>
</organism>
<sequence length="88" mass="9977">MLGSSIAWLFLGFSCAIYIPLRFMKLLIACTSYISERASLIPRPDLKIATRLASSAGIKPSSWYRDTVLEWELPLGYIWCPICFASRE</sequence>
<dbReference type="EMBL" id="CP019476">
    <property type="protein sequence ID" value="UQC83622.1"/>
    <property type="molecule type" value="Genomic_DNA"/>
</dbReference>
<dbReference type="GeneID" id="73343107"/>
<keyword evidence="1" id="KW-1133">Transmembrane helix</keyword>
<accession>A0A9Q8SU45</accession>
<evidence type="ECO:0000313" key="2">
    <source>
        <dbReference type="EMBL" id="UQC83622.1"/>
    </source>
</evidence>